<keyword evidence="5" id="KW-1185">Reference proteome</keyword>
<dbReference type="SMART" id="SM00028">
    <property type="entry name" value="TPR"/>
    <property type="match status" value="4"/>
</dbReference>
<accession>A0A2A2TBH1</accession>
<dbReference type="Pfam" id="PF13431">
    <property type="entry name" value="TPR_17"/>
    <property type="match status" value="1"/>
</dbReference>
<evidence type="ECO:0000256" key="1">
    <source>
        <dbReference type="ARBA" id="ARBA00022737"/>
    </source>
</evidence>
<evidence type="ECO:0000313" key="5">
    <source>
        <dbReference type="Proteomes" id="UP000218238"/>
    </source>
</evidence>
<dbReference type="Pfam" id="PF13432">
    <property type="entry name" value="TPR_16"/>
    <property type="match status" value="1"/>
</dbReference>
<reference evidence="4 5" key="1">
    <citation type="submission" date="2017-08" db="EMBL/GenBank/DDBJ databases">
        <title>Draft genome sequence of filamentous cyanobacterium Calothrix elsteri CCALA 953.</title>
        <authorList>
            <person name="Gagunashvili A.N."/>
            <person name="Elster J."/>
            <person name="Andresson O.S."/>
        </authorList>
    </citation>
    <scope>NUCLEOTIDE SEQUENCE [LARGE SCALE GENOMIC DNA]</scope>
    <source>
        <strain evidence="4 5">CCALA 953</strain>
    </source>
</reference>
<dbReference type="InterPro" id="IPR011990">
    <property type="entry name" value="TPR-like_helical_dom_sf"/>
</dbReference>
<comment type="caution">
    <text evidence="4">The sequence shown here is derived from an EMBL/GenBank/DDBJ whole genome shotgun (WGS) entry which is preliminary data.</text>
</comment>
<dbReference type="InterPro" id="IPR019734">
    <property type="entry name" value="TPR_rpt"/>
</dbReference>
<dbReference type="Proteomes" id="UP000218238">
    <property type="component" value="Unassembled WGS sequence"/>
</dbReference>
<evidence type="ECO:0000256" key="3">
    <source>
        <dbReference type="PROSITE-ProRule" id="PRU00339"/>
    </source>
</evidence>
<dbReference type="Gene3D" id="1.25.40.10">
    <property type="entry name" value="Tetratricopeptide repeat domain"/>
    <property type="match status" value="2"/>
</dbReference>
<feature type="repeat" description="TPR" evidence="3">
    <location>
        <begin position="108"/>
        <end position="141"/>
    </location>
</feature>
<dbReference type="EMBL" id="NTFS01000479">
    <property type="protein sequence ID" value="PAX51080.1"/>
    <property type="molecule type" value="Genomic_DNA"/>
</dbReference>
<dbReference type="OrthoDB" id="5477554at2"/>
<name>A0A2A2TBH1_9CYAN</name>
<dbReference type="PROSITE" id="PS50005">
    <property type="entry name" value="TPR"/>
    <property type="match status" value="1"/>
</dbReference>
<dbReference type="NCBIfam" id="NF047558">
    <property type="entry name" value="TPR_END_plus"/>
    <property type="match status" value="1"/>
</dbReference>
<dbReference type="AlphaFoldDB" id="A0A2A2TBH1"/>
<proteinExistence type="predicted"/>
<dbReference type="InterPro" id="IPR051685">
    <property type="entry name" value="Ycf3/AcsC/BcsC/TPR_MFPF"/>
</dbReference>
<organism evidence="4 5">
    <name type="scientific">Brunnivagina elsteri CCALA 953</name>
    <dbReference type="NCBI Taxonomy" id="987040"/>
    <lineage>
        <taxon>Bacteria</taxon>
        <taxon>Bacillati</taxon>
        <taxon>Cyanobacteriota</taxon>
        <taxon>Cyanophyceae</taxon>
        <taxon>Nostocales</taxon>
        <taxon>Calotrichaceae</taxon>
        <taxon>Brunnivagina</taxon>
    </lineage>
</organism>
<evidence type="ECO:0000313" key="4">
    <source>
        <dbReference type="EMBL" id="PAX51080.1"/>
    </source>
</evidence>
<keyword evidence="2 3" id="KW-0802">TPR repeat</keyword>
<dbReference type="PANTHER" id="PTHR44943">
    <property type="entry name" value="CELLULOSE SYNTHASE OPERON PROTEIN C"/>
    <property type="match status" value="1"/>
</dbReference>
<dbReference type="RefSeq" id="WP_095724557.1">
    <property type="nucleotide sequence ID" value="NZ_NTFS01000479.1"/>
</dbReference>
<protein>
    <submittedName>
        <fullName evidence="4">Uncharacterized protein</fullName>
    </submittedName>
</protein>
<dbReference type="Pfam" id="PF13181">
    <property type="entry name" value="TPR_8"/>
    <property type="match status" value="1"/>
</dbReference>
<dbReference type="SUPFAM" id="SSF48452">
    <property type="entry name" value="TPR-like"/>
    <property type="match status" value="1"/>
</dbReference>
<sequence>MAWDGKGDTLTKLQRDEEAITAYQQVLKLEPKSSAWQNLVKLLENTGQYEDIIAVCDQKLRFQPEDANIWNRRGLMLEKINRHDEALIAFKEAKRNSEKILKRKPADVDSWFQKGLALTGIRQYTEAILAYQNVLEIEPDFAPAFYNLACCHAQENNSELAINNLRKAIILMQIKLEMKDIREFYQS</sequence>
<dbReference type="PANTHER" id="PTHR44943:SF8">
    <property type="entry name" value="TPR REPEAT-CONTAINING PROTEIN MJ0263"/>
    <property type="match status" value="1"/>
</dbReference>
<keyword evidence="1" id="KW-0677">Repeat</keyword>
<evidence type="ECO:0000256" key="2">
    <source>
        <dbReference type="ARBA" id="ARBA00022803"/>
    </source>
</evidence>
<gene>
    <name evidence="4" type="ORF">CK510_26770</name>
</gene>